<dbReference type="PANTHER" id="PTHR35340">
    <property type="entry name" value="PQQ ENZYME REPEAT PROTEIN-RELATED"/>
    <property type="match status" value="1"/>
</dbReference>
<dbReference type="InterPro" id="IPR011047">
    <property type="entry name" value="Quinoprotein_ADH-like_sf"/>
</dbReference>
<dbReference type="Proteomes" id="UP000053593">
    <property type="component" value="Unassembled WGS sequence"/>
</dbReference>
<dbReference type="AlphaFoldDB" id="A0A0D0CT15"/>
<keyword evidence="1" id="KW-0732">Signal</keyword>
<evidence type="ECO:0000313" key="2">
    <source>
        <dbReference type="EMBL" id="KIK62497.1"/>
    </source>
</evidence>
<accession>A0A0D0CT15</accession>
<feature type="chain" id="PRO_5002208618" description="ASST-domain-containing protein" evidence="1">
    <location>
        <begin position="22"/>
        <end position="533"/>
    </location>
</feature>
<dbReference type="Pfam" id="PF14269">
    <property type="entry name" value="Arylsulfotran_2"/>
    <property type="match status" value="1"/>
</dbReference>
<dbReference type="HOGENOM" id="CLU_018249_0_0_1"/>
<gene>
    <name evidence="2" type="ORF">GYMLUDRAFT_242661</name>
</gene>
<organism evidence="2 3">
    <name type="scientific">Collybiopsis luxurians FD-317 M1</name>
    <dbReference type="NCBI Taxonomy" id="944289"/>
    <lineage>
        <taxon>Eukaryota</taxon>
        <taxon>Fungi</taxon>
        <taxon>Dikarya</taxon>
        <taxon>Basidiomycota</taxon>
        <taxon>Agaricomycotina</taxon>
        <taxon>Agaricomycetes</taxon>
        <taxon>Agaricomycetidae</taxon>
        <taxon>Agaricales</taxon>
        <taxon>Marasmiineae</taxon>
        <taxon>Omphalotaceae</taxon>
        <taxon>Collybiopsis</taxon>
        <taxon>Collybiopsis luxurians</taxon>
    </lineage>
</organism>
<proteinExistence type="predicted"/>
<dbReference type="PANTHER" id="PTHR35340:SF5">
    <property type="entry name" value="ASST-DOMAIN-CONTAINING PROTEIN"/>
    <property type="match status" value="1"/>
</dbReference>
<feature type="signal peptide" evidence="1">
    <location>
        <begin position="1"/>
        <end position="21"/>
    </location>
</feature>
<sequence length="533" mass="58995">MFVFLLGPLLLLVAFSGKCLASVAFCENADYESGALGTSPYQTYQAAPFHPIQLNYALPPTECPANNDVSGYFFFTPSGVVMMQDHIIILNPNGTLVGAIPGIFLGLHKYNGADHIAIWDGQYEPGHQAYGRGYIVLLDHTYSPVANFTTVNLGVGADFHELEITSNQTAIMTAYPPRAANLSAYGGPEDGYIADGAVQEVDIATGRVLFTWRALEHVDPSECYAAIGDAGKGIREHPWDYFHINSIQKQDDGNYLISSRQCHALYLVHPSGDIIWRMGGKKSDFVLPKGIEFSWQHHARIHNHSTVSLFNNGAANWVEDLPFAQGFLLKFDYNNVDKEVSIKNIRNPFNRKPSASRGSVQFLENGESIVGWGSVSYFSQHDANGEIKWSAQFSPSQNDFGAYRVFLHNWVGRPTIPPSMQISNTSTSKNITVYAWWNGATEVSAWKLFGFTASTPSAPTFLDAVSKVDFESTLRYNGEEGYETFRVAAIDANGEILAYSDAASLGGNTFHVKEDSLLQVLYRYMRAVFFFEL</sequence>
<dbReference type="InterPro" id="IPR053143">
    <property type="entry name" value="Arylsulfate_ST"/>
</dbReference>
<name>A0A0D0CT15_9AGAR</name>
<evidence type="ECO:0000256" key="1">
    <source>
        <dbReference type="SAM" id="SignalP"/>
    </source>
</evidence>
<dbReference type="EMBL" id="KN834767">
    <property type="protein sequence ID" value="KIK62497.1"/>
    <property type="molecule type" value="Genomic_DNA"/>
</dbReference>
<keyword evidence="3" id="KW-1185">Reference proteome</keyword>
<evidence type="ECO:0008006" key="4">
    <source>
        <dbReference type="Google" id="ProtNLM"/>
    </source>
</evidence>
<dbReference type="OrthoDB" id="5427350at2759"/>
<dbReference type="SUPFAM" id="SSF50998">
    <property type="entry name" value="Quinoprotein alcohol dehydrogenase-like"/>
    <property type="match status" value="1"/>
</dbReference>
<reference evidence="2 3" key="1">
    <citation type="submission" date="2014-04" db="EMBL/GenBank/DDBJ databases">
        <title>Evolutionary Origins and Diversification of the Mycorrhizal Mutualists.</title>
        <authorList>
            <consortium name="DOE Joint Genome Institute"/>
            <consortium name="Mycorrhizal Genomics Consortium"/>
            <person name="Kohler A."/>
            <person name="Kuo A."/>
            <person name="Nagy L.G."/>
            <person name="Floudas D."/>
            <person name="Copeland A."/>
            <person name="Barry K.W."/>
            <person name="Cichocki N."/>
            <person name="Veneault-Fourrey C."/>
            <person name="LaButti K."/>
            <person name="Lindquist E.A."/>
            <person name="Lipzen A."/>
            <person name="Lundell T."/>
            <person name="Morin E."/>
            <person name="Murat C."/>
            <person name="Riley R."/>
            <person name="Ohm R."/>
            <person name="Sun H."/>
            <person name="Tunlid A."/>
            <person name="Henrissat B."/>
            <person name="Grigoriev I.V."/>
            <person name="Hibbett D.S."/>
            <person name="Martin F."/>
        </authorList>
    </citation>
    <scope>NUCLEOTIDE SEQUENCE [LARGE SCALE GENOMIC DNA]</scope>
    <source>
        <strain evidence="2 3">FD-317 M1</strain>
    </source>
</reference>
<protein>
    <recommendedName>
        <fullName evidence="4">ASST-domain-containing protein</fullName>
    </recommendedName>
</protein>
<evidence type="ECO:0000313" key="3">
    <source>
        <dbReference type="Proteomes" id="UP000053593"/>
    </source>
</evidence>
<dbReference type="InterPro" id="IPR039535">
    <property type="entry name" value="ASST-like"/>
</dbReference>